<evidence type="ECO:0000313" key="2">
    <source>
        <dbReference type="EMBL" id="GAU87472.1"/>
    </source>
</evidence>
<comment type="caution">
    <text evidence="2">The sequence shown here is derived from an EMBL/GenBank/DDBJ whole genome shotgun (WGS) entry which is preliminary data.</text>
</comment>
<name>A0A1D1UIM8_RAMVA</name>
<feature type="compositionally biased region" description="Polar residues" evidence="1">
    <location>
        <begin position="76"/>
        <end position="91"/>
    </location>
</feature>
<evidence type="ECO:0000313" key="3">
    <source>
        <dbReference type="Proteomes" id="UP000186922"/>
    </source>
</evidence>
<keyword evidence="3" id="KW-1185">Reference proteome</keyword>
<gene>
    <name evidence="2" type="primary">RvY_00307-1</name>
    <name evidence="2" type="synonym">RvY_00307.1</name>
    <name evidence="2" type="ORF">RvY_00307</name>
</gene>
<proteinExistence type="predicted"/>
<evidence type="ECO:0000256" key="1">
    <source>
        <dbReference type="SAM" id="MobiDB-lite"/>
    </source>
</evidence>
<reference evidence="2 3" key="1">
    <citation type="journal article" date="2016" name="Nat. Commun.">
        <title>Extremotolerant tardigrade genome and improved radiotolerance of human cultured cells by tardigrade-unique protein.</title>
        <authorList>
            <person name="Hashimoto T."/>
            <person name="Horikawa D.D."/>
            <person name="Saito Y."/>
            <person name="Kuwahara H."/>
            <person name="Kozuka-Hata H."/>
            <person name="Shin-I T."/>
            <person name="Minakuchi Y."/>
            <person name="Ohishi K."/>
            <person name="Motoyama A."/>
            <person name="Aizu T."/>
            <person name="Enomoto A."/>
            <person name="Kondo K."/>
            <person name="Tanaka S."/>
            <person name="Hara Y."/>
            <person name="Koshikawa S."/>
            <person name="Sagara H."/>
            <person name="Miura T."/>
            <person name="Yokobori S."/>
            <person name="Miyagawa K."/>
            <person name="Suzuki Y."/>
            <person name="Kubo T."/>
            <person name="Oyama M."/>
            <person name="Kohara Y."/>
            <person name="Fujiyama A."/>
            <person name="Arakawa K."/>
            <person name="Katayama T."/>
            <person name="Toyoda A."/>
            <person name="Kunieda T."/>
        </authorList>
    </citation>
    <scope>NUCLEOTIDE SEQUENCE [LARGE SCALE GENOMIC DNA]</scope>
    <source>
        <strain evidence="2 3">YOKOZUNA-1</strain>
    </source>
</reference>
<accession>A0A1D1UIM8</accession>
<feature type="compositionally biased region" description="Polar residues" evidence="1">
    <location>
        <begin position="119"/>
        <end position="145"/>
    </location>
</feature>
<protein>
    <submittedName>
        <fullName evidence="2">Uncharacterized protein</fullName>
    </submittedName>
</protein>
<dbReference type="EMBL" id="BDGG01000001">
    <property type="protein sequence ID" value="GAU87472.1"/>
    <property type="molecule type" value="Genomic_DNA"/>
</dbReference>
<dbReference type="Proteomes" id="UP000186922">
    <property type="component" value="Unassembled WGS sequence"/>
</dbReference>
<sequence>MLTVNELTATSRQLLPITTSGSGKPPQIIPLYQTGNTATYSGTFEPFILTLEVTPNPDFYGWSYGSSVPLTRASPPRNQVGGQNNFQSSAGNDFLLPGEAQNWNGQRGDWSFPERVNEPPNSCRPNNGGQAQSRGAANQQGNFGQYNDCNPNSNNRNDRSSYGK</sequence>
<feature type="region of interest" description="Disordered" evidence="1">
    <location>
        <begin position="65"/>
        <end position="164"/>
    </location>
</feature>
<dbReference type="AlphaFoldDB" id="A0A1D1UIM8"/>
<organism evidence="2 3">
    <name type="scientific">Ramazzottius varieornatus</name>
    <name type="common">Water bear</name>
    <name type="synonym">Tardigrade</name>
    <dbReference type="NCBI Taxonomy" id="947166"/>
    <lineage>
        <taxon>Eukaryota</taxon>
        <taxon>Metazoa</taxon>
        <taxon>Ecdysozoa</taxon>
        <taxon>Tardigrada</taxon>
        <taxon>Eutardigrada</taxon>
        <taxon>Parachela</taxon>
        <taxon>Hypsibioidea</taxon>
        <taxon>Ramazzottiidae</taxon>
        <taxon>Ramazzottius</taxon>
    </lineage>
</organism>